<evidence type="ECO:0000313" key="3">
    <source>
        <dbReference type="Proteomes" id="UP000215914"/>
    </source>
</evidence>
<proteinExistence type="predicted"/>
<protein>
    <submittedName>
        <fullName evidence="2">Uncharacterized protein</fullName>
    </submittedName>
</protein>
<dbReference type="Gramene" id="mRNA:HanXRQr2_Chr09g0392051">
    <property type="protein sequence ID" value="CDS:HanXRQr2_Chr09g0392051.1"/>
    <property type="gene ID" value="HanXRQr2_Chr09g0392051"/>
</dbReference>
<feature type="region of interest" description="Disordered" evidence="1">
    <location>
        <begin position="1"/>
        <end position="31"/>
    </location>
</feature>
<reference evidence="2" key="1">
    <citation type="journal article" date="2017" name="Nature">
        <title>The sunflower genome provides insights into oil metabolism, flowering and Asterid evolution.</title>
        <authorList>
            <person name="Badouin H."/>
            <person name="Gouzy J."/>
            <person name="Grassa C.J."/>
            <person name="Murat F."/>
            <person name="Staton S.E."/>
            <person name="Cottret L."/>
            <person name="Lelandais-Briere C."/>
            <person name="Owens G.L."/>
            <person name="Carrere S."/>
            <person name="Mayjonade B."/>
            <person name="Legrand L."/>
            <person name="Gill N."/>
            <person name="Kane N.C."/>
            <person name="Bowers J.E."/>
            <person name="Hubner S."/>
            <person name="Bellec A."/>
            <person name="Berard A."/>
            <person name="Berges H."/>
            <person name="Blanchet N."/>
            <person name="Boniface M.C."/>
            <person name="Brunel D."/>
            <person name="Catrice O."/>
            <person name="Chaidir N."/>
            <person name="Claudel C."/>
            <person name="Donnadieu C."/>
            <person name="Faraut T."/>
            <person name="Fievet G."/>
            <person name="Helmstetter N."/>
            <person name="King M."/>
            <person name="Knapp S.J."/>
            <person name="Lai Z."/>
            <person name="Le Paslier M.C."/>
            <person name="Lippi Y."/>
            <person name="Lorenzon L."/>
            <person name="Mandel J.R."/>
            <person name="Marage G."/>
            <person name="Marchand G."/>
            <person name="Marquand E."/>
            <person name="Bret-Mestries E."/>
            <person name="Morien E."/>
            <person name="Nambeesan S."/>
            <person name="Nguyen T."/>
            <person name="Pegot-Espagnet P."/>
            <person name="Pouilly N."/>
            <person name="Raftis F."/>
            <person name="Sallet E."/>
            <person name="Schiex T."/>
            <person name="Thomas J."/>
            <person name="Vandecasteele C."/>
            <person name="Vares D."/>
            <person name="Vear F."/>
            <person name="Vautrin S."/>
            <person name="Crespi M."/>
            <person name="Mangin B."/>
            <person name="Burke J.M."/>
            <person name="Salse J."/>
            <person name="Munos S."/>
            <person name="Vincourt P."/>
            <person name="Rieseberg L.H."/>
            <person name="Langlade N.B."/>
        </authorList>
    </citation>
    <scope>NUCLEOTIDE SEQUENCE</scope>
    <source>
        <tissue evidence="2">Leaves</tissue>
    </source>
</reference>
<sequence length="50" mass="5662">MHLGMTAASGSHMRHPSPTYRPPLTESKRLSSPSRLLQISDCYFAYCKSY</sequence>
<comment type="caution">
    <text evidence="2">The sequence shown here is derived from an EMBL/GenBank/DDBJ whole genome shotgun (WGS) entry which is preliminary data.</text>
</comment>
<keyword evidence="3" id="KW-1185">Reference proteome</keyword>
<accession>A0A9K3N905</accession>
<dbReference type="AlphaFoldDB" id="A0A9K3N905"/>
<dbReference type="Proteomes" id="UP000215914">
    <property type="component" value="Unassembled WGS sequence"/>
</dbReference>
<organism evidence="2 3">
    <name type="scientific">Helianthus annuus</name>
    <name type="common">Common sunflower</name>
    <dbReference type="NCBI Taxonomy" id="4232"/>
    <lineage>
        <taxon>Eukaryota</taxon>
        <taxon>Viridiplantae</taxon>
        <taxon>Streptophyta</taxon>
        <taxon>Embryophyta</taxon>
        <taxon>Tracheophyta</taxon>
        <taxon>Spermatophyta</taxon>
        <taxon>Magnoliopsida</taxon>
        <taxon>eudicotyledons</taxon>
        <taxon>Gunneridae</taxon>
        <taxon>Pentapetalae</taxon>
        <taxon>asterids</taxon>
        <taxon>campanulids</taxon>
        <taxon>Asterales</taxon>
        <taxon>Asteraceae</taxon>
        <taxon>Asteroideae</taxon>
        <taxon>Heliantheae alliance</taxon>
        <taxon>Heliantheae</taxon>
        <taxon>Helianthus</taxon>
    </lineage>
</organism>
<evidence type="ECO:0000313" key="2">
    <source>
        <dbReference type="EMBL" id="KAF5791210.1"/>
    </source>
</evidence>
<reference evidence="2" key="2">
    <citation type="submission" date="2020-06" db="EMBL/GenBank/DDBJ databases">
        <title>Helianthus annuus Genome sequencing and assembly Release 2.</title>
        <authorList>
            <person name="Gouzy J."/>
            <person name="Langlade N."/>
            <person name="Munos S."/>
        </authorList>
    </citation>
    <scope>NUCLEOTIDE SEQUENCE</scope>
    <source>
        <tissue evidence="2">Leaves</tissue>
    </source>
</reference>
<dbReference type="EMBL" id="MNCJ02000324">
    <property type="protein sequence ID" value="KAF5791210.1"/>
    <property type="molecule type" value="Genomic_DNA"/>
</dbReference>
<gene>
    <name evidence="2" type="ORF">HanXRQr2_Chr09g0392051</name>
</gene>
<name>A0A9K3N905_HELAN</name>
<evidence type="ECO:0000256" key="1">
    <source>
        <dbReference type="SAM" id="MobiDB-lite"/>
    </source>
</evidence>